<sequence length="121" mass="13618">MTSHFRDPRLFRFGPLQMLLALAALLCGLFMYAGVQTAAHNVRLSEERRDVEAEIAVLLAQQAELEGLRSYLGSDEYIEAIARSRFGLVRPGETAVLVDAPLTSEPARQPGERWWEALFDR</sequence>
<dbReference type="AlphaFoldDB" id="E0XU82"/>
<protein>
    <recommendedName>
        <fullName evidence="2">Septum formation initiator</fullName>
    </recommendedName>
</protein>
<dbReference type="InterPro" id="IPR007060">
    <property type="entry name" value="FtsL/DivIC"/>
</dbReference>
<dbReference type="EMBL" id="GU474878">
    <property type="protein sequence ID" value="ADI17973.1"/>
    <property type="molecule type" value="Genomic_DNA"/>
</dbReference>
<evidence type="ECO:0000313" key="1">
    <source>
        <dbReference type="EMBL" id="ADI17973.1"/>
    </source>
</evidence>
<proteinExistence type="predicted"/>
<reference evidence="1" key="1">
    <citation type="journal article" date="2011" name="Environ. Microbiol.">
        <title>Time-series analyses of Monterey Bay coastal microbial picoplankton using a 'genome proxy' microarray.</title>
        <authorList>
            <person name="Rich V.I."/>
            <person name="Pham V.D."/>
            <person name="Eppley J."/>
            <person name="Shi Y."/>
            <person name="DeLong E.F."/>
        </authorList>
    </citation>
    <scope>NUCLEOTIDE SEQUENCE</scope>
</reference>
<organism evidence="1">
    <name type="scientific">uncultured Chloroflexi bacterium HF0200_09I09</name>
    <dbReference type="NCBI Taxonomy" id="710736"/>
    <lineage>
        <taxon>Bacteria</taxon>
        <taxon>Bacillati</taxon>
        <taxon>Chloroflexota</taxon>
        <taxon>environmental samples</taxon>
    </lineage>
</organism>
<dbReference type="Pfam" id="PF04977">
    <property type="entry name" value="DivIC"/>
    <property type="match status" value="1"/>
</dbReference>
<name>E0XU82_9CHLR</name>
<accession>E0XU82</accession>
<evidence type="ECO:0008006" key="2">
    <source>
        <dbReference type="Google" id="ProtNLM"/>
    </source>
</evidence>